<dbReference type="OrthoDB" id="389741at2"/>
<reference evidence="2 3" key="1">
    <citation type="submission" date="2019-01" db="EMBL/GenBank/DDBJ databases">
        <authorList>
            <consortium name="Pathogen Informatics"/>
        </authorList>
    </citation>
    <scope>NUCLEOTIDE SEQUENCE [LARGE SCALE GENOMIC DNA]</scope>
    <source>
        <strain evidence="2 3">NCTC10181</strain>
    </source>
</reference>
<dbReference type="RefSeq" id="WP_129725639.1">
    <property type="nucleotide sequence ID" value="NZ_LR215036.1"/>
</dbReference>
<name>A0A449B2M9_9BACT</name>
<keyword evidence="3" id="KW-1185">Reference proteome</keyword>
<dbReference type="Gene3D" id="1.10.30.50">
    <property type="match status" value="1"/>
</dbReference>
<feature type="domain" description="HNH nuclease" evidence="1">
    <location>
        <begin position="33"/>
        <end position="76"/>
    </location>
</feature>
<evidence type="ECO:0000259" key="1">
    <source>
        <dbReference type="Pfam" id="PF13395"/>
    </source>
</evidence>
<dbReference type="Pfam" id="PF13395">
    <property type="entry name" value="HNH_4"/>
    <property type="match status" value="1"/>
</dbReference>
<protein>
    <recommendedName>
        <fullName evidence="1">HNH nuclease domain-containing protein</fullName>
    </recommendedName>
</protein>
<proteinExistence type="predicted"/>
<dbReference type="EMBL" id="LR215036">
    <property type="protein sequence ID" value="VEU74848.1"/>
    <property type="molecule type" value="Genomic_DNA"/>
</dbReference>
<dbReference type="Proteomes" id="UP000290985">
    <property type="component" value="Chromosome"/>
</dbReference>
<gene>
    <name evidence="2" type="ORF">NCTC10181_00712</name>
</gene>
<evidence type="ECO:0000313" key="2">
    <source>
        <dbReference type="EMBL" id="VEU74848.1"/>
    </source>
</evidence>
<evidence type="ECO:0000313" key="3">
    <source>
        <dbReference type="Proteomes" id="UP000290985"/>
    </source>
</evidence>
<dbReference type="CDD" id="cd00085">
    <property type="entry name" value="HNHc"/>
    <property type="match status" value="1"/>
</dbReference>
<organism evidence="2 3">
    <name type="scientific">Mycoplasmopsis citelli</name>
    <dbReference type="NCBI Taxonomy" id="171281"/>
    <lineage>
        <taxon>Bacteria</taxon>
        <taxon>Bacillati</taxon>
        <taxon>Mycoplasmatota</taxon>
        <taxon>Mycoplasmoidales</taxon>
        <taxon>Metamycoplasmataceae</taxon>
        <taxon>Mycoplasmopsis</taxon>
    </lineage>
</organism>
<dbReference type="AlphaFoldDB" id="A0A449B2M9"/>
<dbReference type="KEGG" id="mcit:NCTC10181_00712"/>
<accession>A0A449B2M9</accession>
<dbReference type="InterPro" id="IPR003615">
    <property type="entry name" value="HNH_nuc"/>
</dbReference>
<sequence>MFYKAHRIWEKYYGSEQVAVDFAGREIRKSSYGNIFSRYNWDLHHIFPKSKCGSNDEENLLCVHVLTNREAADKTSFWANDQAFEVVLSKRKTRMLGKKVYRIREKESWLD</sequence>